<dbReference type="KEGG" id="amq:AMETH_2334"/>
<protein>
    <submittedName>
        <fullName evidence="2">Multi-domain regulatory protein</fullName>
    </submittedName>
</protein>
<dbReference type="eggNOG" id="COG3903">
    <property type="taxonomic scope" value="Bacteria"/>
</dbReference>
<dbReference type="SUPFAM" id="SSF48452">
    <property type="entry name" value="TPR-like"/>
    <property type="match status" value="1"/>
</dbReference>
<dbReference type="InterPro" id="IPR011990">
    <property type="entry name" value="TPR-like_helical_dom_sf"/>
</dbReference>
<evidence type="ECO:0000256" key="1">
    <source>
        <dbReference type="SAM" id="MobiDB-lite"/>
    </source>
</evidence>
<dbReference type="HOGENOM" id="CLU_1214098_0_0_11"/>
<feature type="region of interest" description="Disordered" evidence="1">
    <location>
        <begin position="191"/>
        <end position="231"/>
    </location>
</feature>
<accession>A0A076MU50</accession>
<reference evidence="2 3" key="1">
    <citation type="submission" date="2014-07" db="EMBL/GenBank/DDBJ databases">
        <title>Whole Genome Sequence of the Amycolatopsis methanolica 239.</title>
        <authorList>
            <person name="Tang B."/>
        </authorList>
    </citation>
    <scope>NUCLEOTIDE SEQUENCE [LARGE SCALE GENOMIC DNA]</scope>
    <source>
        <strain evidence="2 3">239</strain>
    </source>
</reference>
<keyword evidence="3" id="KW-1185">Reference proteome</keyword>
<proteinExistence type="predicted"/>
<name>A0A076MU50_AMYME</name>
<dbReference type="RefSeq" id="WP_026153021.1">
    <property type="nucleotide sequence ID" value="NZ_AQUL01000001.1"/>
</dbReference>
<evidence type="ECO:0000313" key="2">
    <source>
        <dbReference type="EMBL" id="AIJ22426.1"/>
    </source>
</evidence>
<dbReference type="STRING" id="1068978.AMETH_2334"/>
<dbReference type="Proteomes" id="UP000062973">
    <property type="component" value="Chromosome"/>
</dbReference>
<dbReference type="AlphaFoldDB" id="A0A076MU50"/>
<sequence length="231" mass="25023">MQASFALGTLAEFEGRYADAERLHTESLRRAEQLGLWPEVSYQLSWLGRTALLAGDFAEARRLHERAERVAVESGFMPGEMYARTDLALGARREGALDEAERQLRVLLDWHGLVEHEPGNTLVCAEVGFVAELRGDAEGAFTWHRRALDIARRARDPQAVALALEGLAGAHALTGAHTPAARLLGAADHARRSVGPPLPQPNAATSTASRPRRAQPSARKPTHPNTPSAPA</sequence>
<dbReference type="EMBL" id="CP009110">
    <property type="protein sequence ID" value="AIJ22426.1"/>
    <property type="molecule type" value="Genomic_DNA"/>
</dbReference>
<gene>
    <name evidence="2" type="ORF">AMETH_2334</name>
</gene>
<feature type="compositionally biased region" description="Low complexity" evidence="1">
    <location>
        <begin position="203"/>
        <end position="219"/>
    </location>
</feature>
<organism evidence="2 3">
    <name type="scientific">Amycolatopsis methanolica 239</name>
    <dbReference type="NCBI Taxonomy" id="1068978"/>
    <lineage>
        <taxon>Bacteria</taxon>
        <taxon>Bacillati</taxon>
        <taxon>Actinomycetota</taxon>
        <taxon>Actinomycetes</taxon>
        <taxon>Pseudonocardiales</taxon>
        <taxon>Pseudonocardiaceae</taxon>
        <taxon>Amycolatopsis</taxon>
        <taxon>Amycolatopsis methanolica group</taxon>
    </lineage>
</organism>
<dbReference type="PATRIC" id="fig|1068978.7.peg.2484"/>
<dbReference type="Gene3D" id="1.25.40.10">
    <property type="entry name" value="Tetratricopeptide repeat domain"/>
    <property type="match status" value="1"/>
</dbReference>
<evidence type="ECO:0000313" key="3">
    <source>
        <dbReference type="Proteomes" id="UP000062973"/>
    </source>
</evidence>